<comment type="similarity">
    <text evidence="4">Belongs to the pectinesterase family.</text>
</comment>
<dbReference type="GeneID" id="112287289"/>
<feature type="chain" id="PRO_5043158229" description="pectinesterase" evidence="10">
    <location>
        <begin position="34"/>
        <end position="370"/>
    </location>
</feature>
<gene>
    <name evidence="13" type="primary">LOC112287289</name>
    <name evidence="12" type="ORF">PHYPA_014077</name>
</gene>
<dbReference type="Gene3D" id="2.160.20.10">
    <property type="entry name" value="Single-stranded right-handed beta-helix, Pectin lyase-like"/>
    <property type="match status" value="1"/>
</dbReference>
<evidence type="ECO:0000256" key="5">
    <source>
        <dbReference type="ARBA" id="ARBA00013229"/>
    </source>
</evidence>
<name>A0A2K1JZJ6_PHYPA</name>
<keyword evidence="8" id="KW-0378">Hydrolase</keyword>
<evidence type="ECO:0000256" key="4">
    <source>
        <dbReference type="ARBA" id="ARBA00008891"/>
    </source>
</evidence>
<dbReference type="AlphaFoldDB" id="A0A2K1JZJ6"/>
<dbReference type="UniPathway" id="UPA00545">
    <property type="reaction ID" value="UER00823"/>
</dbReference>
<dbReference type="OMA" id="WSHELTE"/>
<dbReference type="InterPro" id="IPR011050">
    <property type="entry name" value="Pectin_lyase_fold/virulence"/>
</dbReference>
<reference evidence="12 14" key="1">
    <citation type="journal article" date="2008" name="Science">
        <title>The Physcomitrella genome reveals evolutionary insights into the conquest of land by plants.</title>
        <authorList>
            <person name="Rensing S."/>
            <person name="Lang D."/>
            <person name="Zimmer A."/>
            <person name="Terry A."/>
            <person name="Salamov A."/>
            <person name="Shapiro H."/>
            <person name="Nishiyama T."/>
            <person name="Perroud P.-F."/>
            <person name="Lindquist E."/>
            <person name="Kamisugi Y."/>
            <person name="Tanahashi T."/>
            <person name="Sakakibara K."/>
            <person name="Fujita T."/>
            <person name="Oishi K."/>
            <person name="Shin-I T."/>
            <person name="Kuroki Y."/>
            <person name="Toyoda A."/>
            <person name="Suzuki Y."/>
            <person name="Hashimoto A."/>
            <person name="Yamaguchi K."/>
            <person name="Sugano A."/>
            <person name="Kohara Y."/>
            <person name="Fujiyama A."/>
            <person name="Anterola A."/>
            <person name="Aoki S."/>
            <person name="Ashton N."/>
            <person name="Barbazuk W.B."/>
            <person name="Barker E."/>
            <person name="Bennetzen J."/>
            <person name="Bezanilla M."/>
            <person name="Blankenship R."/>
            <person name="Cho S.H."/>
            <person name="Dutcher S."/>
            <person name="Estelle M."/>
            <person name="Fawcett J.A."/>
            <person name="Gundlach H."/>
            <person name="Hanada K."/>
            <person name="Heyl A."/>
            <person name="Hicks K.A."/>
            <person name="Hugh J."/>
            <person name="Lohr M."/>
            <person name="Mayer K."/>
            <person name="Melkozernov A."/>
            <person name="Murata T."/>
            <person name="Nelson D."/>
            <person name="Pils B."/>
            <person name="Prigge M."/>
            <person name="Reiss B."/>
            <person name="Renner T."/>
            <person name="Rombauts S."/>
            <person name="Rushton P."/>
            <person name="Sanderfoot A."/>
            <person name="Schween G."/>
            <person name="Shiu S.-H."/>
            <person name="Stueber K."/>
            <person name="Theodoulou F.L."/>
            <person name="Tu H."/>
            <person name="Van de Peer Y."/>
            <person name="Verrier P.J."/>
            <person name="Waters E."/>
            <person name="Wood A."/>
            <person name="Yang L."/>
            <person name="Cove D."/>
            <person name="Cuming A."/>
            <person name="Hasebe M."/>
            <person name="Lucas S."/>
            <person name="Mishler D.B."/>
            <person name="Reski R."/>
            <person name="Grigoriev I."/>
            <person name="Quatrano R.S."/>
            <person name="Boore J.L."/>
        </authorList>
    </citation>
    <scope>NUCLEOTIDE SEQUENCE [LARGE SCALE GENOMIC DNA]</scope>
    <source>
        <strain evidence="13 14">cv. Gransden 2004</strain>
    </source>
</reference>
<dbReference type="EMBL" id="ABEU02000010">
    <property type="protein sequence ID" value="PNR46957.1"/>
    <property type="molecule type" value="Genomic_DNA"/>
</dbReference>
<evidence type="ECO:0000256" key="1">
    <source>
        <dbReference type="ARBA" id="ARBA00004196"/>
    </source>
</evidence>
<keyword evidence="14" id="KW-1185">Reference proteome</keyword>
<dbReference type="OrthoDB" id="2019149at2759"/>
<evidence type="ECO:0000313" key="13">
    <source>
        <dbReference type="EnsemblPlants" id="Pp3c10_18650V3.1"/>
    </source>
</evidence>
<evidence type="ECO:0000256" key="6">
    <source>
        <dbReference type="ARBA" id="ARBA00022525"/>
    </source>
</evidence>
<evidence type="ECO:0000256" key="10">
    <source>
        <dbReference type="SAM" id="SignalP"/>
    </source>
</evidence>
<protein>
    <recommendedName>
        <fullName evidence="5">pectinesterase</fullName>
        <ecNumber evidence="5">3.1.1.11</ecNumber>
    </recommendedName>
</protein>
<dbReference type="GO" id="GO:0005576">
    <property type="term" value="C:extracellular region"/>
    <property type="evidence" value="ECO:0007669"/>
    <property type="project" value="UniProtKB-SubCell"/>
</dbReference>
<dbReference type="RefSeq" id="XP_024385936.1">
    <property type="nucleotide sequence ID" value="XM_024530168.2"/>
</dbReference>
<dbReference type="InterPro" id="IPR012334">
    <property type="entry name" value="Pectin_lyas_fold"/>
</dbReference>
<dbReference type="KEGG" id="ppp:112287289"/>
<evidence type="ECO:0000256" key="9">
    <source>
        <dbReference type="ARBA" id="ARBA00023085"/>
    </source>
</evidence>
<dbReference type="SUPFAM" id="SSF51126">
    <property type="entry name" value="Pectin lyase-like"/>
    <property type="match status" value="1"/>
</dbReference>
<reference evidence="13" key="3">
    <citation type="submission" date="2020-12" db="UniProtKB">
        <authorList>
            <consortium name="EnsemblPlants"/>
        </authorList>
    </citation>
    <scope>IDENTIFICATION</scope>
</reference>
<dbReference type="PANTHER" id="PTHR31321:SF112">
    <property type="entry name" value="PECTINESTERASE"/>
    <property type="match status" value="1"/>
</dbReference>
<feature type="signal peptide" evidence="10">
    <location>
        <begin position="1"/>
        <end position="33"/>
    </location>
</feature>
<keyword evidence="9" id="KW-0063">Aspartyl esterase</keyword>
<feature type="domain" description="Pectinesterase catalytic" evidence="11">
    <location>
        <begin position="89"/>
        <end position="364"/>
    </location>
</feature>
<evidence type="ECO:0000256" key="3">
    <source>
        <dbReference type="ARBA" id="ARBA00005184"/>
    </source>
</evidence>
<dbReference type="STRING" id="3218.A0A2K1JZJ6"/>
<dbReference type="EC" id="3.1.1.11" evidence="5"/>
<sequence>MATHRVANLQLTLLCLWLHCGGLVLVTVGAAHADPKKTINRDAVEKDFFSWVATMEQNHQAHITADTAEMTFQDFNGGTLAAANTLVVGAGGYKTVQSAVNDAASGGSRTIIQINSGTYREKVTVLKGKTITFQGVNNPVIVYDDTAGSAGSTSNSASVTILADNFIARGVTFKNSAPAPPGGAVNKQAVALRISGDKGAFYNCAFIGAQDTLYDQKGRHYFKDCYIEGSIDFICGDGQSLYKNCQLHSIANPGSGSIAAQKRTGDTSTGFSFVGCTITGSGPIYLGRAWGPNSRIVFIYCNIADIIRPEGWHNWGDSSREKTVFYGQYKCTGAGADQSKRYGWSHELTESQAVALSSMTFIDGASWVQT</sequence>
<dbReference type="GO" id="GO:0042545">
    <property type="term" value="P:cell wall modification"/>
    <property type="evidence" value="ECO:0007669"/>
    <property type="project" value="InterPro"/>
</dbReference>
<dbReference type="Proteomes" id="UP000006727">
    <property type="component" value="Chromosome 10"/>
</dbReference>
<proteinExistence type="inferred from homology"/>
<dbReference type="Gramene" id="Pp3c10_18650V3.2">
    <property type="protein sequence ID" value="Pp3c10_18650V3.2"/>
    <property type="gene ID" value="Pp3c10_18650"/>
</dbReference>
<organism evidence="12">
    <name type="scientific">Physcomitrium patens</name>
    <name type="common">Spreading-leaved earth moss</name>
    <name type="synonym">Physcomitrella patens</name>
    <dbReference type="NCBI Taxonomy" id="3218"/>
    <lineage>
        <taxon>Eukaryota</taxon>
        <taxon>Viridiplantae</taxon>
        <taxon>Streptophyta</taxon>
        <taxon>Embryophyta</taxon>
        <taxon>Bryophyta</taxon>
        <taxon>Bryophytina</taxon>
        <taxon>Bryopsida</taxon>
        <taxon>Funariidae</taxon>
        <taxon>Funariales</taxon>
        <taxon>Funariaceae</taxon>
        <taxon>Physcomitrium</taxon>
    </lineage>
</organism>
<dbReference type="EnsemblPlants" id="Pp3c10_18650V3.2">
    <property type="protein sequence ID" value="Pp3c10_18650V3.2"/>
    <property type="gene ID" value="Pp3c10_18650"/>
</dbReference>
<evidence type="ECO:0000313" key="14">
    <source>
        <dbReference type="Proteomes" id="UP000006727"/>
    </source>
</evidence>
<evidence type="ECO:0000256" key="7">
    <source>
        <dbReference type="ARBA" id="ARBA00022729"/>
    </source>
</evidence>
<comment type="subcellular location">
    <subcellularLocation>
        <location evidence="1">Cell envelope</location>
    </subcellularLocation>
    <subcellularLocation>
        <location evidence="2">Secreted</location>
    </subcellularLocation>
</comment>
<keyword evidence="7 10" id="KW-0732">Signal</keyword>
<evidence type="ECO:0000313" key="12">
    <source>
        <dbReference type="EMBL" id="PNR46957.1"/>
    </source>
</evidence>
<evidence type="ECO:0000256" key="8">
    <source>
        <dbReference type="ARBA" id="ARBA00022801"/>
    </source>
</evidence>
<dbReference type="GO" id="GO:0045490">
    <property type="term" value="P:pectin catabolic process"/>
    <property type="evidence" value="ECO:0000318"/>
    <property type="project" value="GO_Central"/>
</dbReference>
<accession>A0A2K1JZJ6</accession>
<dbReference type="PaxDb" id="3218-PP1S67_6V6.1"/>
<dbReference type="EnsemblPlants" id="Pp3c10_18650V3.1">
    <property type="protein sequence ID" value="Pp3c10_18650V3.1"/>
    <property type="gene ID" value="Pp3c10_18650"/>
</dbReference>
<dbReference type="Gramene" id="Pp3c10_18650V3.1">
    <property type="protein sequence ID" value="Pp3c10_18650V3.1"/>
    <property type="gene ID" value="Pp3c10_18650"/>
</dbReference>
<dbReference type="FunFam" id="2.160.20.10:FF:000008">
    <property type="entry name" value="Pectinesterase"/>
    <property type="match status" value="1"/>
</dbReference>
<evidence type="ECO:0000259" key="11">
    <source>
        <dbReference type="Pfam" id="PF01095"/>
    </source>
</evidence>
<dbReference type="InterPro" id="IPR000070">
    <property type="entry name" value="Pectinesterase_cat"/>
</dbReference>
<reference evidence="12 14" key="2">
    <citation type="journal article" date="2018" name="Plant J.">
        <title>The Physcomitrella patens chromosome-scale assembly reveals moss genome structure and evolution.</title>
        <authorList>
            <person name="Lang D."/>
            <person name="Ullrich K.K."/>
            <person name="Murat F."/>
            <person name="Fuchs J."/>
            <person name="Jenkins J."/>
            <person name="Haas F.B."/>
            <person name="Piednoel M."/>
            <person name="Gundlach H."/>
            <person name="Van Bel M."/>
            <person name="Meyberg R."/>
            <person name="Vives C."/>
            <person name="Morata J."/>
            <person name="Symeonidi A."/>
            <person name="Hiss M."/>
            <person name="Muchero W."/>
            <person name="Kamisugi Y."/>
            <person name="Saleh O."/>
            <person name="Blanc G."/>
            <person name="Decker E.L."/>
            <person name="van Gessel N."/>
            <person name="Grimwood J."/>
            <person name="Hayes R.D."/>
            <person name="Graham S.W."/>
            <person name="Gunter L.E."/>
            <person name="McDaniel S.F."/>
            <person name="Hoernstein S.N.W."/>
            <person name="Larsson A."/>
            <person name="Li F.W."/>
            <person name="Perroud P.F."/>
            <person name="Phillips J."/>
            <person name="Ranjan P."/>
            <person name="Rokshar D.S."/>
            <person name="Rothfels C.J."/>
            <person name="Schneider L."/>
            <person name="Shu S."/>
            <person name="Stevenson D.W."/>
            <person name="Thummler F."/>
            <person name="Tillich M."/>
            <person name="Villarreal Aguilar J.C."/>
            <person name="Widiez T."/>
            <person name="Wong G.K."/>
            <person name="Wymore A."/>
            <person name="Zhang Y."/>
            <person name="Zimmer A.D."/>
            <person name="Quatrano R.S."/>
            <person name="Mayer K.F.X."/>
            <person name="Goodstein D."/>
            <person name="Casacuberta J.M."/>
            <person name="Vandepoele K."/>
            <person name="Reski R."/>
            <person name="Cuming A.C."/>
            <person name="Tuskan G.A."/>
            <person name="Maumus F."/>
            <person name="Salse J."/>
            <person name="Schmutz J."/>
            <person name="Rensing S.A."/>
        </authorList>
    </citation>
    <scope>NUCLEOTIDE SEQUENCE [LARGE SCALE GENOMIC DNA]</scope>
    <source>
        <strain evidence="13 14">cv. Gransden 2004</strain>
    </source>
</reference>
<keyword evidence="6" id="KW-0964">Secreted</keyword>
<evidence type="ECO:0000256" key="2">
    <source>
        <dbReference type="ARBA" id="ARBA00004613"/>
    </source>
</evidence>
<dbReference type="PANTHER" id="PTHR31321">
    <property type="entry name" value="ACYL-COA THIOESTER HYDROLASE YBHC-RELATED"/>
    <property type="match status" value="1"/>
</dbReference>
<comment type="pathway">
    <text evidence="3">Glycan metabolism; pectin degradation; 2-dehydro-3-deoxy-D-gluconate from pectin: step 1/5.</text>
</comment>
<dbReference type="Pfam" id="PF01095">
    <property type="entry name" value="Pectinesterase"/>
    <property type="match status" value="1"/>
</dbReference>
<dbReference type="GO" id="GO:0030599">
    <property type="term" value="F:pectinesterase activity"/>
    <property type="evidence" value="ECO:0000318"/>
    <property type="project" value="GO_Central"/>
</dbReference>